<name>A0ABN9YCP1_9DINO</name>
<proteinExistence type="predicted"/>
<sequence>MEDEKFAQLASVLGQSLRDRIVYRRRLRAAGMEDPRGKDLPQPVVKAQRVALQATQRLERAQQAAQEAAEELEAAEAQLVAARGDLEQAKQDAADTAAGDQAGPPVSASTRDDLGKLAGLVNQLVATYEDQLAQLAAGNKPPDTGRAVAQQTREALQKLTAALPAAPPAQASPPRPLMEGSLGACQLTSPWERHQLEVVPTPRSGSATKQRLQNGYGVMSGTGPARTKARVFFGNITQYGPPARMFLEGRGSGFDAVGFCEAHASPAATEQQQLDLQKGNWKVAATPGIPSGRSLDGVAGGEMLAIKKTLAVTTSEGHRRACQAAGRPPPFFGFVPMVWHLLQGNVLVVVAYLVPGLRFRGANQQRLASLAAFLSLVKDTFVLAVGDWDVEPTDWGETEWLQRLGATVIAPGNVRATCDKGEGKLCVVAEPDVPRRTHCGLVIEFTSSNRRWYHQAPVLPSALPLRCPPKIAADPSSRRQRKLAAQASRRREALPEELRDSHDTLFAGADEPGGPAGADDLGRVPFPLPDYTAPRTGRWCSFGGGTLSSEQCCGDALSAATAPVAVRRTSMDDDVDPMDVLADEDDAGFAEPPEHDSVPSSSPVTEVKSALPPAAEARGRDGGAPADIEYLMSSETWSRCAAAVQAWKPSSQRPADQDHFLFARVPLSTDHVSQMHAQWVGTLEEALIQTEQVAGRSADTMRGRGQGYRLEERRMKSTPGRAHLLNPVLEGWQTLSTLLVRLVALLTNGSDPPQQRECVARIVHRHVKEPAAEQLEPRGLARDADGDVAARSIAQPDAILEKKTLYWERVWKDPAHDKADLVEALNDTLRRAADDGLDPITSDQVRAAMRRASSGKARGIDNLSPADLQRMPEGGFDGLASGFIVAAMEVQLRAGPRHLRQRAWLGRRLQPERSVVAGSGNGGKLAQVMLGPAIARAHRACERAQLWTFIDDAVIRSVGTRQSVKADVYQAAVALKQGLDEAGFVVSTKTVLACSHPPLGRAIAGGLVRLGVPASYAAHAMDLGVDTTCGRRRCRKRAQRRFQAAKGRLGRILRVRREVRMAKITKMLWTTGAQPQATHGHQVAGLAPSSFLALRRGAAASAVGKGPGRCLTSTLAALYGQRDPVLELQRQVVSQWLELWRTRPEVHGRVRRAWPRLLKALSQAGPHRWRRVRGPAAAVIAVLLDAEWRPESPQRWVHPTGPNAADEWIIPGPDAECFAVADASEPLDDLMADFARRMWQRAALHPAGDSLCNGADMMHVQRELRRFMAAGALDQWARTVVIVSGGQWARGRQQQAGYDSEVTCQRCGTEKETSFHRIWSCPCNTGHADLDASECLIVRARAGWEQDPALWLRGVCPSDLTTPVFDERQADWVEHQGEPFDSCRIEGEEVLDVFGDGSGGPHT</sequence>
<dbReference type="EMBL" id="CAUYUJ010022416">
    <property type="protein sequence ID" value="CAK0910541.1"/>
    <property type="molecule type" value="Genomic_DNA"/>
</dbReference>
<keyword evidence="3" id="KW-1185">Reference proteome</keyword>
<feature type="compositionally biased region" description="Basic and acidic residues" evidence="1">
    <location>
        <begin position="489"/>
        <end position="503"/>
    </location>
</feature>
<evidence type="ECO:0000313" key="2">
    <source>
        <dbReference type="EMBL" id="CAK0910541.1"/>
    </source>
</evidence>
<feature type="region of interest" description="Disordered" evidence="1">
    <location>
        <begin position="471"/>
        <end position="522"/>
    </location>
</feature>
<comment type="caution">
    <text evidence="2">The sequence shown here is derived from an EMBL/GenBank/DDBJ whole genome shotgun (WGS) entry which is preliminary data.</text>
</comment>
<accession>A0ABN9YCP1</accession>
<organism evidence="2 3">
    <name type="scientific">Prorocentrum cordatum</name>
    <dbReference type="NCBI Taxonomy" id="2364126"/>
    <lineage>
        <taxon>Eukaryota</taxon>
        <taxon>Sar</taxon>
        <taxon>Alveolata</taxon>
        <taxon>Dinophyceae</taxon>
        <taxon>Prorocentrales</taxon>
        <taxon>Prorocentraceae</taxon>
        <taxon>Prorocentrum</taxon>
    </lineage>
</organism>
<dbReference type="Proteomes" id="UP001189429">
    <property type="component" value="Unassembled WGS sequence"/>
</dbReference>
<feature type="non-terminal residue" evidence="2">
    <location>
        <position position="1403"/>
    </location>
</feature>
<evidence type="ECO:0000313" key="3">
    <source>
        <dbReference type="Proteomes" id="UP001189429"/>
    </source>
</evidence>
<evidence type="ECO:0008006" key="4">
    <source>
        <dbReference type="Google" id="ProtNLM"/>
    </source>
</evidence>
<protein>
    <recommendedName>
        <fullName evidence="4">Reverse transcriptase domain-containing protein</fullName>
    </recommendedName>
</protein>
<feature type="region of interest" description="Disordered" evidence="1">
    <location>
        <begin position="90"/>
        <end position="111"/>
    </location>
</feature>
<feature type="region of interest" description="Disordered" evidence="1">
    <location>
        <begin position="585"/>
        <end position="623"/>
    </location>
</feature>
<feature type="compositionally biased region" description="Low complexity" evidence="1">
    <location>
        <begin position="507"/>
        <end position="519"/>
    </location>
</feature>
<evidence type="ECO:0000256" key="1">
    <source>
        <dbReference type="SAM" id="MobiDB-lite"/>
    </source>
</evidence>
<reference evidence="2" key="1">
    <citation type="submission" date="2023-10" db="EMBL/GenBank/DDBJ databases">
        <authorList>
            <person name="Chen Y."/>
            <person name="Shah S."/>
            <person name="Dougan E. K."/>
            <person name="Thang M."/>
            <person name="Chan C."/>
        </authorList>
    </citation>
    <scope>NUCLEOTIDE SEQUENCE [LARGE SCALE GENOMIC DNA]</scope>
</reference>
<gene>
    <name evidence="2" type="ORF">PCOR1329_LOCUS84697</name>
</gene>